<dbReference type="PANTHER" id="PTHR11806">
    <property type="entry name" value="GLUCOSE INHIBITED DIVISION PROTEIN A"/>
    <property type="match status" value="1"/>
</dbReference>
<dbReference type="Proteomes" id="UP001519289">
    <property type="component" value="Unassembled WGS sequence"/>
</dbReference>
<dbReference type="EMBL" id="JAGGLG010000006">
    <property type="protein sequence ID" value="MBP2017706.1"/>
    <property type="molecule type" value="Genomic_DNA"/>
</dbReference>
<dbReference type="NCBIfam" id="TIGR00137">
    <property type="entry name" value="gid_trmFO"/>
    <property type="match status" value="1"/>
</dbReference>
<keyword evidence="2 10" id="KW-0963">Cytoplasm</keyword>
<dbReference type="Gene3D" id="3.50.50.60">
    <property type="entry name" value="FAD/NAD(P)-binding domain"/>
    <property type="match status" value="2"/>
</dbReference>
<evidence type="ECO:0000256" key="6">
    <source>
        <dbReference type="ARBA" id="ARBA00022694"/>
    </source>
</evidence>
<evidence type="ECO:0000313" key="13">
    <source>
        <dbReference type="Proteomes" id="UP001519289"/>
    </source>
</evidence>
<dbReference type="GO" id="GO:0047151">
    <property type="term" value="F:tRNA (uracil(54)-C5)-methyltransferase activity, 5,10-methylenetetrahydrofolate-dependent"/>
    <property type="evidence" value="ECO:0007669"/>
    <property type="project" value="UniProtKB-EC"/>
</dbReference>
<comment type="similarity">
    <text evidence="10">Belongs to the MnmG family. TrmFO subfamily.</text>
</comment>
<comment type="function">
    <text evidence="10">Catalyzes the folate-dependent formation of 5-methyl-uridine at position 54 (M-5-U54) in all tRNAs.</text>
</comment>
<dbReference type="RefSeq" id="WP_209465839.1">
    <property type="nucleotide sequence ID" value="NZ_JAGGLG010000006.1"/>
</dbReference>
<dbReference type="Pfam" id="PF01134">
    <property type="entry name" value="GIDA"/>
    <property type="match status" value="1"/>
</dbReference>
<feature type="binding site" evidence="10">
    <location>
        <begin position="10"/>
        <end position="15"/>
    </location>
    <ligand>
        <name>FAD</name>
        <dbReference type="ChEBI" id="CHEBI:57692"/>
    </ligand>
</feature>
<evidence type="ECO:0000313" key="12">
    <source>
        <dbReference type="EMBL" id="MBP2017706.1"/>
    </source>
</evidence>
<dbReference type="InterPro" id="IPR020595">
    <property type="entry name" value="MnmG-rel_CS"/>
</dbReference>
<dbReference type="EC" id="2.1.1.74" evidence="10"/>
<keyword evidence="5 10" id="KW-0808">Transferase</keyword>
<evidence type="ECO:0000256" key="1">
    <source>
        <dbReference type="ARBA" id="ARBA00001974"/>
    </source>
</evidence>
<keyword evidence="8 10" id="KW-0521">NADP</keyword>
<evidence type="ECO:0000259" key="11">
    <source>
        <dbReference type="Pfam" id="PF01134"/>
    </source>
</evidence>
<comment type="caution">
    <text evidence="12">The sequence shown here is derived from an EMBL/GenBank/DDBJ whole genome shotgun (WGS) entry which is preliminary data.</text>
</comment>
<evidence type="ECO:0000256" key="2">
    <source>
        <dbReference type="ARBA" id="ARBA00022490"/>
    </source>
</evidence>
<evidence type="ECO:0000256" key="8">
    <source>
        <dbReference type="ARBA" id="ARBA00022857"/>
    </source>
</evidence>
<dbReference type="InterPro" id="IPR040131">
    <property type="entry name" value="MnmG_N"/>
</dbReference>
<evidence type="ECO:0000256" key="7">
    <source>
        <dbReference type="ARBA" id="ARBA00022827"/>
    </source>
</evidence>
<evidence type="ECO:0000256" key="3">
    <source>
        <dbReference type="ARBA" id="ARBA00022603"/>
    </source>
</evidence>
<dbReference type="InterPro" id="IPR002218">
    <property type="entry name" value="MnmG-rel"/>
</dbReference>
<comment type="cofactor">
    <cofactor evidence="1 10">
        <name>FAD</name>
        <dbReference type="ChEBI" id="CHEBI:57692"/>
    </cofactor>
</comment>
<evidence type="ECO:0000256" key="10">
    <source>
        <dbReference type="HAMAP-Rule" id="MF_01037"/>
    </source>
</evidence>
<feature type="domain" description="MnmG N-terminal" evidence="11">
    <location>
        <begin position="6"/>
        <end position="372"/>
    </location>
</feature>
<keyword evidence="3 10" id="KW-0489">Methyltransferase</keyword>
<evidence type="ECO:0000256" key="9">
    <source>
        <dbReference type="ARBA" id="ARBA00023027"/>
    </source>
</evidence>
<reference evidence="12 13" key="1">
    <citation type="submission" date="2021-03" db="EMBL/GenBank/DDBJ databases">
        <title>Genomic Encyclopedia of Type Strains, Phase IV (KMG-IV): sequencing the most valuable type-strain genomes for metagenomic binning, comparative biology and taxonomic classification.</title>
        <authorList>
            <person name="Goeker M."/>
        </authorList>
    </citation>
    <scope>NUCLEOTIDE SEQUENCE [LARGE SCALE GENOMIC DNA]</scope>
    <source>
        <strain evidence="12 13">DSM 27138</strain>
    </source>
</reference>
<keyword evidence="4 10" id="KW-0285">Flavoprotein</keyword>
<accession>A0ABS4JRT2</accession>
<keyword evidence="6 10" id="KW-0819">tRNA processing</keyword>
<keyword evidence="13" id="KW-1185">Reference proteome</keyword>
<protein>
    <recommendedName>
        <fullName evidence="10">Methylenetetrahydrofolate--tRNA-(uracil-5-)-methyltransferase TrmFO</fullName>
        <ecNumber evidence="10">2.1.1.74</ecNumber>
    </recommendedName>
    <alternativeName>
        <fullName evidence="10">Folate-dependent tRNA (uracil-5-)-methyltransferase</fullName>
    </alternativeName>
    <alternativeName>
        <fullName evidence="10">Folate-dependent tRNA(M-5-U54)-methyltransferase</fullName>
    </alternativeName>
</protein>
<comment type="catalytic activity">
    <reaction evidence="10">
        <text>uridine(54) in tRNA + (6R)-5,10-methylene-5,6,7,8-tetrahydrofolate + NADH + H(+) = 5-methyluridine(54) in tRNA + (6S)-5,6,7,8-tetrahydrofolate + NAD(+)</text>
        <dbReference type="Rhea" id="RHEA:16873"/>
        <dbReference type="Rhea" id="RHEA-COMP:10167"/>
        <dbReference type="Rhea" id="RHEA-COMP:10193"/>
        <dbReference type="ChEBI" id="CHEBI:15378"/>
        <dbReference type="ChEBI" id="CHEBI:15636"/>
        <dbReference type="ChEBI" id="CHEBI:57453"/>
        <dbReference type="ChEBI" id="CHEBI:57540"/>
        <dbReference type="ChEBI" id="CHEBI:57945"/>
        <dbReference type="ChEBI" id="CHEBI:65315"/>
        <dbReference type="ChEBI" id="CHEBI:74447"/>
        <dbReference type="EC" id="2.1.1.74"/>
    </reaction>
</comment>
<dbReference type="PANTHER" id="PTHR11806:SF2">
    <property type="entry name" value="METHYLENETETRAHYDROFOLATE--TRNA-(URACIL-5-)-METHYLTRANSFERASE TRMFO"/>
    <property type="match status" value="1"/>
</dbReference>
<dbReference type="HAMAP" id="MF_01037">
    <property type="entry name" value="TrmFO"/>
    <property type="match status" value="1"/>
</dbReference>
<proteinExistence type="inferred from homology"/>
<organism evidence="12 13">
    <name type="scientific">Symbiobacterium terraclitae</name>
    <dbReference type="NCBI Taxonomy" id="557451"/>
    <lineage>
        <taxon>Bacteria</taxon>
        <taxon>Bacillati</taxon>
        <taxon>Bacillota</taxon>
        <taxon>Clostridia</taxon>
        <taxon>Eubacteriales</taxon>
        <taxon>Symbiobacteriaceae</taxon>
        <taxon>Symbiobacterium</taxon>
    </lineage>
</organism>
<dbReference type="InterPro" id="IPR004417">
    <property type="entry name" value="TrmFO"/>
</dbReference>
<dbReference type="NCBIfam" id="NF003739">
    <property type="entry name" value="PRK05335.1"/>
    <property type="match status" value="1"/>
</dbReference>
<evidence type="ECO:0000256" key="4">
    <source>
        <dbReference type="ARBA" id="ARBA00022630"/>
    </source>
</evidence>
<keyword evidence="7 10" id="KW-0274">FAD</keyword>
<comment type="catalytic activity">
    <reaction evidence="10">
        <text>uridine(54) in tRNA + (6R)-5,10-methylene-5,6,7,8-tetrahydrofolate + NADPH + H(+) = 5-methyluridine(54) in tRNA + (6S)-5,6,7,8-tetrahydrofolate + NADP(+)</text>
        <dbReference type="Rhea" id="RHEA:62372"/>
        <dbReference type="Rhea" id="RHEA-COMP:10167"/>
        <dbReference type="Rhea" id="RHEA-COMP:10193"/>
        <dbReference type="ChEBI" id="CHEBI:15378"/>
        <dbReference type="ChEBI" id="CHEBI:15636"/>
        <dbReference type="ChEBI" id="CHEBI:57453"/>
        <dbReference type="ChEBI" id="CHEBI:57783"/>
        <dbReference type="ChEBI" id="CHEBI:58349"/>
        <dbReference type="ChEBI" id="CHEBI:65315"/>
        <dbReference type="ChEBI" id="CHEBI:74447"/>
        <dbReference type="EC" id="2.1.1.74"/>
    </reaction>
</comment>
<dbReference type="PROSITE" id="PS01281">
    <property type="entry name" value="GIDA_2"/>
    <property type="match status" value="1"/>
</dbReference>
<dbReference type="InterPro" id="IPR036188">
    <property type="entry name" value="FAD/NAD-bd_sf"/>
</dbReference>
<dbReference type="SUPFAM" id="SSF51905">
    <property type="entry name" value="FAD/NAD(P)-binding domain"/>
    <property type="match status" value="1"/>
</dbReference>
<sequence length="448" mass="48701">MKQPHITVVGAGLAGSEAAWQAASRGVRVTLYEMRPKVSTAVHRTGLFAELVCSNSLRGASLENAVGLLKEEMRRLGSLVMREALANAVPAGGALAVDRTGFAAGVTAALEQHPNITVVREEVREIPDEGVVVVASGPLTSEPLAAAILRFTGEKALSFYDAAAPIVNIETVNMEKVFRMSRYGKGEGDDYLNCPMTKEEYEAFYQALLSAEKAMPHNPEDERVCFFEGCLPVEEIARRGPDALRYGPMKPVGLIDPRTGRRPWAVVQLRQDNAAGTLYNLVGFQTSLKWGDQIRVFRMIPGLEQAEFERLGVIHRNTFMNSPRLLHPTGESRTRTGLFFAGQMTGVEGYVESAAGGLVAGINAARRALGQEPIAFPRETAIGSLMHYITHADPEHFQPMNIAFGLMPPLEGPTVKDRRARKRMISERALEVLASWAPAALGLPAAAE</sequence>
<gene>
    <name evidence="10" type="primary">trmFO</name>
    <name evidence="12" type="ORF">J2Z79_001091</name>
</gene>
<keyword evidence="9 10" id="KW-0520">NAD</keyword>
<evidence type="ECO:0000256" key="5">
    <source>
        <dbReference type="ARBA" id="ARBA00022679"/>
    </source>
</evidence>
<comment type="subcellular location">
    <subcellularLocation>
        <location evidence="10">Cytoplasm</location>
    </subcellularLocation>
</comment>
<name>A0ABS4JRT2_9FIRM</name>
<dbReference type="GO" id="GO:0032259">
    <property type="term" value="P:methylation"/>
    <property type="evidence" value="ECO:0007669"/>
    <property type="project" value="UniProtKB-KW"/>
</dbReference>